<evidence type="ECO:0000313" key="2">
    <source>
        <dbReference type="Proteomes" id="UP000054928"/>
    </source>
</evidence>
<dbReference type="AlphaFoldDB" id="A0A0N7L4J6"/>
<dbReference type="GeneID" id="36403963"/>
<dbReference type="RefSeq" id="XP_024575228.1">
    <property type="nucleotide sequence ID" value="XM_024724341.1"/>
</dbReference>
<sequence length="53" mass="5734">MCDDDDEGGSRRSVAKGGSLAGFSEEVPSFSFSRALLHPRQLRLATELLDPVL</sequence>
<protein>
    <submittedName>
        <fullName evidence="1">Uncharacterized protein</fullName>
    </submittedName>
</protein>
<name>A0A0N7L4J6_PLAHL</name>
<organism evidence="1 2">
    <name type="scientific">Plasmopara halstedii</name>
    <name type="common">Downy mildew of sunflower</name>
    <dbReference type="NCBI Taxonomy" id="4781"/>
    <lineage>
        <taxon>Eukaryota</taxon>
        <taxon>Sar</taxon>
        <taxon>Stramenopiles</taxon>
        <taxon>Oomycota</taxon>
        <taxon>Peronosporomycetes</taxon>
        <taxon>Peronosporales</taxon>
        <taxon>Peronosporaceae</taxon>
        <taxon>Plasmopara</taxon>
    </lineage>
</organism>
<keyword evidence="2" id="KW-1185">Reference proteome</keyword>
<reference evidence="2" key="1">
    <citation type="submission" date="2014-09" db="EMBL/GenBank/DDBJ databases">
        <authorList>
            <person name="Sharma Rahul"/>
            <person name="Thines Marco"/>
        </authorList>
    </citation>
    <scope>NUCLEOTIDE SEQUENCE [LARGE SCALE GENOMIC DNA]</scope>
</reference>
<evidence type="ECO:0000313" key="1">
    <source>
        <dbReference type="EMBL" id="CEG38859.1"/>
    </source>
</evidence>
<accession>A0A0N7L4J6</accession>
<proteinExistence type="predicted"/>
<dbReference type="Proteomes" id="UP000054928">
    <property type="component" value="Unassembled WGS sequence"/>
</dbReference>
<dbReference type="EMBL" id="CCYD01000322">
    <property type="protein sequence ID" value="CEG38859.1"/>
    <property type="molecule type" value="Genomic_DNA"/>
</dbReference>